<feature type="region of interest" description="Disordered" evidence="1">
    <location>
        <begin position="314"/>
        <end position="337"/>
    </location>
</feature>
<feature type="compositionally biased region" description="Low complexity" evidence="1">
    <location>
        <begin position="357"/>
        <end position="377"/>
    </location>
</feature>
<dbReference type="EMBL" id="CP003788">
    <property type="protein sequence ID" value="AFR10576.1"/>
    <property type="molecule type" value="Genomic_DNA"/>
</dbReference>
<protein>
    <submittedName>
        <fullName evidence="2">NAD(P)-binding family protein</fullName>
    </submittedName>
</protein>
<feature type="region of interest" description="Disordered" evidence="1">
    <location>
        <begin position="154"/>
        <end position="177"/>
    </location>
</feature>
<dbReference type="HOGENOM" id="CLU_639092_0_0_11"/>
<dbReference type="Gene3D" id="3.40.50.720">
    <property type="entry name" value="NAD(P)-binding Rossmann-like Domain"/>
    <property type="match status" value="1"/>
</dbReference>
<dbReference type="STRING" id="1205910.B005_3085"/>
<organism evidence="2 3">
    <name type="scientific">Nocardiopsis alba (strain ATCC BAA-2165 / BE74)</name>
    <dbReference type="NCBI Taxonomy" id="1205910"/>
    <lineage>
        <taxon>Bacteria</taxon>
        <taxon>Bacillati</taxon>
        <taxon>Actinomycetota</taxon>
        <taxon>Actinomycetes</taxon>
        <taxon>Streptosporangiales</taxon>
        <taxon>Nocardiopsidaceae</taxon>
        <taxon>Nocardiopsis</taxon>
    </lineage>
</organism>
<dbReference type="eggNOG" id="COG0476">
    <property type="taxonomic scope" value="Bacteria"/>
</dbReference>
<dbReference type="SUPFAM" id="SSF51735">
    <property type="entry name" value="NAD(P)-binding Rossmann-fold domains"/>
    <property type="match status" value="1"/>
</dbReference>
<gene>
    <name evidence="2" type="ordered locus">B005_3085</name>
</gene>
<dbReference type="RefSeq" id="WP_014913029.1">
    <property type="nucleotide sequence ID" value="NC_018524.1"/>
</dbReference>
<dbReference type="PATRIC" id="fig|1205910.3.peg.2912"/>
<dbReference type="Proteomes" id="UP000003779">
    <property type="component" value="Chromosome"/>
</dbReference>
<reference evidence="2 3" key="1">
    <citation type="journal article" date="2012" name="J. Bacteriol.">
        <title>Whole-Genome Sequence of Nocardiopsis alba Strain ATCC BAA-2165, Associated with Honeybees.</title>
        <authorList>
            <person name="Qiao J."/>
            <person name="Chen L."/>
            <person name="Li Y."/>
            <person name="Wang J."/>
            <person name="Zhang W."/>
            <person name="Chen S."/>
        </authorList>
    </citation>
    <scope>NUCLEOTIDE SEQUENCE [LARGE SCALE GENOMIC DNA]</scope>
    <source>
        <strain evidence="3">ATCC BAA-2165 / BE74</strain>
    </source>
</reference>
<evidence type="ECO:0000313" key="3">
    <source>
        <dbReference type="Proteomes" id="UP000003779"/>
    </source>
</evidence>
<accession>J7LD27</accession>
<evidence type="ECO:0000256" key="1">
    <source>
        <dbReference type="SAM" id="MobiDB-lite"/>
    </source>
</evidence>
<dbReference type="AlphaFoldDB" id="J7LD27"/>
<feature type="compositionally biased region" description="Basic and acidic residues" evidence="1">
    <location>
        <begin position="157"/>
        <end position="177"/>
    </location>
</feature>
<sequence length="429" mass="46583">MRPKLRPDVYYVPTRDGAFIIDSARSVTLRGGSIYDWVERLAPSLDGTATLDELTSGLRPAHRKMVGDLVSLLESNGFVRDVGDDRPHGLTDEELERYQAEIAYVDFRCDSGPARFERWRGTRLVIVGSAPLADAAARAAWELGCRRVEVVDPSDDAEARSGRADDVRALREEDSERELVETPASELSSAVAAADFVVALTEDPELIDTVAEACTAPLLPVLVSEDVAWVGPNPGGSSTWADAKARWTDTGVLPVGPSAWMIGPATGVPANTALFAAFRLVTGAYPEPVADELERIDLETLESETSRVLPVGRVAKTDPTEWPRPPCSTGSPARCWRSRSTIPSFRCAWRSRAWRGTVRSPRRSASPTPSSTRGTTPRWPPSAAWPPPTPPGDRPWTSSAVRRDRTSNRWGSKPLASPGSGPPWTGRAL</sequence>
<proteinExistence type="predicted"/>
<name>J7LD27_NOCAA</name>
<reference evidence="3" key="2">
    <citation type="submission" date="2012-08" db="EMBL/GenBank/DDBJ databases">
        <title>Whole-genome sequence of Nocardiopsis alba strain ATCC BAA-2165 associated with honeybees.</title>
        <authorList>
            <person name="Qiao J."/>
            <person name="Chen L."/>
            <person name="Li Y."/>
            <person name="Wang J."/>
            <person name="Zhang W."/>
            <person name="Chen S."/>
        </authorList>
    </citation>
    <scope>NUCLEOTIDE SEQUENCE [LARGE SCALE GENOMIC DNA]</scope>
    <source>
        <strain evidence="3">ATCC BAA-2165 / BE74</strain>
    </source>
</reference>
<dbReference type="Pfam" id="PF13241">
    <property type="entry name" value="NAD_binding_7"/>
    <property type="match status" value="1"/>
</dbReference>
<feature type="region of interest" description="Disordered" evidence="1">
    <location>
        <begin position="356"/>
        <end position="429"/>
    </location>
</feature>
<evidence type="ECO:0000313" key="2">
    <source>
        <dbReference type="EMBL" id="AFR10576.1"/>
    </source>
</evidence>
<feature type="compositionally biased region" description="Pro residues" evidence="1">
    <location>
        <begin position="378"/>
        <end position="393"/>
    </location>
</feature>
<dbReference type="InterPro" id="IPR036291">
    <property type="entry name" value="NAD(P)-bd_dom_sf"/>
</dbReference>
<dbReference type="KEGG" id="nal:B005_3085"/>